<dbReference type="EMBL" id="JACCHJ010000001">
    <property type="protein sequence ID" value="NYK08825.1"/>
    <property type="molecule type" value="Genomic_DNA"/>
</dbReference>
<organism evidence="1 2">
    <name type="scientific">Leifsonia naganoensis</name>
    <dbReference type="NCBI Taxonomy" id="150025"/>
    <lineage>
        <taxon>Bacteria</taxon>
        <taxon>Bacillati</taxon>
        <taxon>Actinomycetota</taxon>
        <taxon>Actinomycetes</taxon>
        <taxon>Micrococcales</taxon>
        <taxon>Microbacteriaceae</taxon>
        <taxon>Leifsonia</taxon>
    </lineage>
</organism>
<dbReference type="RefSeq" id="WP_179699910.1">
    <property type="nucleotide sequence ID" value="NZ_BAAAHA010000004.1"/>
</dbReference>
<evidence type="ECO:0000313" key="2">
    <source>
        <dbReference type="Proteomes" id="UP000521075"/>
    </source>
</evidence>
<proteinExistence type="predicted"/>
<protein>
    <submittedName>
        <fullName evidence="1">Uncharacterized protein</fullName>
    </submittedName>
</protein>
<comment type="caution">
    <text evidence="1">The sequence shown here is derived from an EMBL/GenBank/DDBJ whole genome shotgun (WGS) entry which is preliminary data.</text>
</comment>
<name>A0A853DT75_9MICO</name>
<dbReference type="AlphaFoldDB" id="A0A853DT75"/>
<gene>
    <name evidence="1" type="ORF">HNR14_000706</name>
</gene>
<keyword evidence="2" id="KW-1185">Reference proteome</keyword>
<evidence type="ECO:0000313" key="1">
    <source>
        <dbReference type="EMBL" id="NYK08825.1"/>
    </source>
</evidence>
<sequence length="142" mass="14954">MQSSAGSLTPEQAKSESLRMQDELVALVPAAWIAERRTEQTAHLRRCAADGLYSWSGFTGLTLNGTQDTDELVTAVASAYANSSLAVTIDKNPNGLRRVSLTGEDGANYLVAPGPKGQTGVSIYAGSPCFLLPEGMSALDTF</sequence>
<dbReference type="Proteomes" id="UP000521075">
    <property type="component" value="Unassembled WGS sequence"/>
</dbReference>
<accession>A0A853DT75</accession>
<reference evidence="1 2" key="1">
    <citation type="submission" date="2020-07" db="EMBL/GenBank/DDBJ databases">
        <title>Sequencing the genomes of 1000 actinobacteria strains.</title>
        <authorList>
            <person name="Klenk H.-P."/>
        </authorList>
    </citation>
    <scope>NUCLEOTIDE SEQUENCE [LARGE SCALE GENOMIC DNA]</scope>
    <source>
        <strain evidence="1 2">DSM 15166</strain>
    </source>
</reference>